<reference evidence="2 3" key="1">
    <citation type="journal article" date="2020" name="Microbiol. Resour. Announc.">
        <title>Draft Genome Sequence of a Cladosporium Species Isolated from the Mesophotic Ascidian Didemnum maculosum.</title>
        <authorList>
            <person name="Gioti A."/>
            <person name="Siaperas R."/>
            <person name="Nikolaivits E."/>
            <person name="Le Goff G."/>
            <person name="Ouazzani J."/>
            <person name="Kotoulas G."/>
            <person name="Topakas E."/>
        </authorList>
    </citation>
    <scope>NUCLEOTIDE SEQUENCE [LARGE SCALE GENOMIC DNA]</scope>
    <source>
        <strain evidence="2 3">TM138-S3</strain>
    </source>
</reference>
<dbReference type="EMBL" id="JAAQHG020000007">
    <property type="protein sequence ID" value="KAL1588216.1"/>
    <property type="molecule type" value="Genomic_DNA"/>
</dbReference>
<dbReference type="GeneID" id="96004345"/>
<dbReference type="AlphaFoldDB" id="A0AB34KXF4"/>
<dbReference type="Proteomes" id="UP000803884">
    <property type="component" value="Unassembled WGS sequence"/>
</dbReference>
<gene>
    <name evidence="2" type="ORF">WHR41_02901</name>
</gene>
<protein>
    <submittedName>
        <fullName evidence="2">Uncharacterized protein</fullName>
    </submittedName>
</protein>
<dbReference type="RefSeq" id="XP_069231321.1">
    <property type="nucleotide sequence ID" value="XM_069371507.1"/>
</dbReference>
<feature type="compositionally biased region" description="Basic and acidic residues" evidence="1">
    <location>
        <begin position="50"/>
        <end position="60"/>
    </location>
</feature>
<evidence type="ECO:0000313" key="2">
    <source>
        <dbReference type="EMBL" id="KAL1588216.1"/>
    </source>
</evidence>
<evidence type="ECO:0000256" key="1">
    <source>
        <dbReference type="SAM" id="MobiDB-lite"/>
    </source>
</evidence>
<accession>A0AB34KXF4</accession>
<feature type="region of interest" description="Disordered" evidence="1">
    <location>
        <begin position="120"/>
        <end position="141"/>
    </location>
</feature>
<sequence>MPPTTRSGGNKQAHIDNPKETKAAVTGTKDKAKTSDSSSKKRKTSPSNEKPQKASRKDSPQDDQAEDSNDSILINRAPVLELWAATVTSFMYPALSWETCLSAGSAISTLCAVSKGRAIGTIDQPDPAAAEKKREERRRRAENEELEELEVMGFHLKLKDGFAMVGDKPKKANEATLMKKFGESEYARAKGVFQDALKDWKGKEEDLNAQAFHHYEDFRPTVAQGQKGWGRKGMLNLQAVREAVSTT</sequence>
<feature type="compositionally biased region" description="Basic and acidic residues" evidence="1">
    <location>
        <begin position="13"/>
        <end position="34"/>
    </location>
</feature>
<feature type="region of interest" description="Disordered" evidence="1">
    <location>
        <begin position="1"/>
        <end position="70"/>
    </location>
</feature>
<name>A0AB34KXF4_9PEZI</name>
<evidence type="ECO:0000313" key="3">
    <source>
        <dbReference type="Proteomes" id="UP000803884"/>
    </source>
</evidence>
<comment type="caution">
    <text evidence="2">The sequence shown here is derived from an EMBL/GenBank/DDBJ whole genome shotgun (WGS) entry which is preliminary data.</text>
</comment>
<organism evidence="2 3">
    <name type="scientific">Cladosporium halotolerans</name>
    <dbReference type="NCBI Taxonomy" id="1052096"/>
    <lineage>
        <taxon>Eukaryota</taxon>
        <taxon>Fungi</taxon>
        <taxon>Dikarya</taxon>
        <taxon>Ascomycota</taxon>
        <taxon>Pezizomycotina</taxon>
        <taxon>Dothideomycetes</taxon>
        <taxon>Dothideomycetidae</taxon>
        <taxon>Cladosporiales</taxon>
        <taxon>Cladosporiaceae</taxon>
        <taxon>Cladosporium</taxon>
    </lineage>
</organism>
<feature type="compositionally biased region" description="Basic and acidic residues" evidence="1">
    <location>
        <begin position="129"/>
        <end position="141"/>
    </location>
</feature>
<proteinExistence type="predicted"/>
<feature type="compositionally biased region" description="Polar residues" evidence="1">
    <location>
        <begin position="1"/>
        <end position="10"/>
    </location>
</feature>
<keyword evidence="3" id="KW-1185">Reference proteome</keyword>